<organism evidence="1 2">
    <name type="scientific">Pseudomonas mandelii JR-1</name>
    <dbReference type="NCBI Taxonomy" id="1147786"/>
    <lineage>
        <taxon>Bacteria</taxon>
        <taxon>Pseudomonadati</taxon>
        <taxon>Pseudomonadota</taxon>
        <taxon>Gammaproteobacteria</taxon>
        <taxon>Pseudomonadales</taxon>
        <taxon>Pseudomonadaceae</taxon>
        <taxon>Pseudomonas</taxon>
    </lineage>
</organism>
<dbReference type="HOGENOM" id="CLU_1990751_0_0_6"/>
<dbReference type="AlphaFoldDB" id="A0A024E6F7"/>
<evidence type="ECO:0000313" key="2">
    <source>
        <dbReference type="Proteomes" id="UP000026913"/>
    </source>
</evidence>
<dbReference type="RefSeq" id="WP_042932867.1">
    <property type="nucleotide sequence ID" value="NZ_CP005960.1"/>
</dbReference>
<gene>
    <name evidence="1" type="ORF">OU5_1308</name>
</gene>
<name>A0A024E6F7_9PSED</name>
<sequence length="125" mass="13599">MKKFGKNDPQRPTDATHLKLVRAGDTTEHDTRIRVRKPRRSVPINQILSVAPGVDTLTLLHQASETLASLNAVLVNFAVKLDGSNRVMLGAIQQLAGIAELLVAQARDNLDPRNDAPDAPAPTRH</sequence>
<dbReference type="OrthoDB" id="7013712at2"/>
<reference evidence="1 2" key="1">
    <citation type="journal article" date="2012" name="J. Bacteriol.">
        <title>Genome sequence of cold-adapted Pseudomonas mandelii strain JR-1.</title>
        <authorList>
            <person name="Jang S.H."/>
            <person name="Kim J."/>
            <person name="Kim J."/>
            <person name="Hong S."/>
            <person name="Lee C."/>
        </authorList>
    </citation>
    <scope>NUCLEOTIDE SEQUENCE [LARGE SCALE GENOMIC DNA]</scope>
    <source>
        <strain evidence="1 2">JR-1</strain>
    </source>
</reference>
<proteinExistence type="predicted"/>
<dbReference type="Pfam" id="PF19619">
    <property type="entry name" value="DUF6124"/>
    <property type="match status" value="1"/>
</dbReference>
<dbReference type="KEGG" id="pman:OU5_1308"/>
<evidence type="ECO:0000313" key="1">
    <source>
        <dbReference type="EMBL" id="AHZ68387.1"/>
    </source>
</evidence>
<dbReference type="Proteomes" id="UP000026913">
    <property type="component" value="Chromosome"/>
</dbReference>
<accession>A0A024E6F7</accession>
<dbReference type="EMBL" id="CP005960">
    <property type="protein sequence ID" value="AHZ68387.1"/>
    <property type="molecule type" value="Genomic_DNA"/>
</dbReference>
<dbReference type="GeneID" id="46433481"/>
<protein>
    <submittedName>
        <fullName evidence="1">Uncharacterized protein</fullName>
    </submittedName>
</protein>